<evidence type="ECO:0000259" key="6">
    <source>
        <dbReference type="PROSITE" id="PS50103"/>
    </source>
</evidence>
<feature type="region of interest" description="Disordered" evidence="5">
    <location>
        <begin position="160"/>
        <end position="206"/>
    </location>
</feature>
<feature type="compositionally biased region" description="Polar residues" evidence="5">
    <location>
        <begin position="338"/>
        <end position="348"/>
    </location>
</feature>
<evidence type="ECO:0000256" key="1">
    <source>
        <dbReference type="ARBA" id="ARBA00022723"/>
    </source>
</evidence>
<feature type="compositionally biased region" description="Polar residues" evidence="5">
    <location>
        <begin position="356"/>
        <end position="365"/>
    </location>
</feature>
<dbReference type="PROSITE" id="PS50103">
    <property type="entry name" value="ZF_C3H1"/>
    <property type="match status" value="1"/>
</dbReference>
<dbReference type="GO" id="GO:0008270">
    <property type="term" value="F:zinc ion binding"/>
    <property type="evidence" value="ECO:0007669"/>
    <property type="project" value="UniProtKB-KW"/>
</dbReference>
<name>A0AAD7EWJ5_9AGAR</name>
<feature type="compositionally biased region" description="Acidic residues" evidence="5">
    <location>
        <begin position="196"/>
        <end position="205"/>
    </location>
</feature>
<keyword evidence="8" id="KW-1185">Reference proteome</keyword>
<proteinExistence type="predicted"/>
<keyword evidence="3 4" id="KW-0862">Zinc</keyword>
<dbReference type="Gene3D" id="2.30.30.1190">
    <property type="match status" value="1"/>
</dbReference>
<evidence type="ECO:0000256" key="2">
    <source>
        <dbReference type="ARBA" id="ARBA00022771"/>
    </source>
</evidence>
<keyword evidence="1 4" id="KW-0479">Metal-binding</keyword>
<evidence type="ECO:0000313" key="7">
    <source>
        <dbReference type="EMBL" id="KAJ7355859.1"/>
    </source>
</evidence>
<feature type="compositionally biased region" description="Polar residues" evidence="5">
    <location>
        <begin position="181"/>
        <end position="194"/>
    </location>
</feature>
<evidence type="ECO:0000256" key="4">
    <source>
        <dbReference type="PROSITE-ProRule" id="PRU00723"/>
    </source>
</evidence>
<feature type="region of interest" description="Disordered" evidence="5">
    <location>
        <begin position="213"/>
        <end position="232"/>
    </location>
</feature>
<evidence type="ECO:0000256" key="5">
    <source>
        <dbReference type="SAM" id="MobiDB-lite"/>
    </source>
</evidence>
<comment type="caution">
    <text evidence="7">The sequence shown here is derived from an EMBL/GenBank/DDBJ whole genome shotgun (WGS) entry which is preliminary data.</text>
</comment>
<dbReference type="InterPro" id="IPR000571">
    <property type="entry name" value="Znf_CCCH"/>
</dbReference>
<dbReference type="SUPFAM" id="SSF90229">
    <property type="entry name" value="CCCH zinc finger"/>
    <property type="match status" value="1"/>
</dbReference>
<protein>
    <recommendedName>
        <fullName evidence="6">C3H1-type domain-containing protein</fullName>
    </recommendedName>
</protein>
<feature type="domain" description="C3H1-type" evidence="6">
    <location>
        <begin position="9"/>
        <end position="36"/>
    </location>
</feature>
<reference evidence="7" key="1">
    <citation type="submission" date="2023-03" db="EMBL/GenBank/DDBJ databases">
        <title>Massive genome expansion in bonnet fungi (Mycena s.s.) driven by repeated elements and novel gene families across ecological guilds.</title>
        <authorList>
            <consortium name="Lawrence Berkeley National Laboratory"/>
            <person name="Harder C.B."/>
            <person name="Miyauchi S."/>
            <person name="Viragh M."/>
            <person name="Kuo A."/>
            <person name="Thoen E."/>
            <person name="Andreopoulos B."/>
            <person name="Lu D."/>
            <person name="Skrede I."/>
            <person name="Drula E."/>
            <person name="Henrissat B."/>
            <person name="Morin E."/>
            <person name="Kohler A."/>
            <person name="Barry K."/>
            <person name="LaButti K."/>
            <person name="Morin E."/>
            <person name="Salamov A."/>
            <person name="Lipzen A."/>
            <person name="Mereny Z."/>
            <person name="Hegedus B."/>
            <person name="Baldrian P."/>
            <person name="Stursova M."/>
            <person name="Weitz H."/>
            <person name="Taylor A."/>
            <person name="Grigoriev I.V."/>
            <person name="Nagy L.G."/>
            <person name="Martin F."/>
            <person name="Kauserud H."/>
        </authorList>
    </citation>
    <scope>NUCLEOTIDE SEQUENCE</scope>
    <source>
        <strain evidence="7">CBHHK002</strain>
    </source>
</reference>
<feature type="compositionally biased region" description="Polar residues" evidence="5">
    <location>
        <begin position="461"/>
        <end position="479"/>
    </location>
</feature>
<dbReference type="InterPro" id="IPR036855">
    <property type="entry name" value="Znf_CCCH_sf"/>
</dbReference>
<organism evidence="7 8">
    <name type="scientific">Mycena albidolilacea</name>
    <dbReference type="NCBI Taxonomy" id="1033008"/>
    <lineage>
        <taxon>Eukaryota</taxon>
        <taxon>Fungi</taxon>
        <taxon>Dikarya</taxon>
        <taxon>Basidiomycota</taxon>
        <taxon>Agaricomycotina</taxon>
        <taxon>Agaricomycetes</taxon>
        <taxon>Agaricomycetidae</taxon>
        <taxon>Agaricales</taxon>
        <taxon>Marasmiineae</taxon>
        <taxon>Mycenaceae</taxon>
        <taxon>Mycena</taxon>
    </lineage>
</organism>
<evidence type="ECO:0000313" key="8">
    <source>
        <dbReference type="Proteomes" id="UP001218218"/>
    </source>
</evidence>
<accession>A0AAD7EWJ5</accession>
<gene>
    <name evidence="7" type="ORF">DFH08DRAFT_510154</name>
</gene>
<feature type="compositionally biased region" description="Low complexity" evidence="5">
    <location>
        <begin position="386"/>
        <end position="404"/>
    </location>
</feature>
<dbReference type="AlphaFoldDB" id="A0AAD7EWJ5"/>
<dbReference type="Proteomes" id="UP001218218">
    <property type="component" value="Unassembled WGS sequence"/>
</dbReference>
<feature type="zinc finger region" description="C3H1-type" evidence="4">
    <location>
        <begin position="9"/>
        <end position="36"/>
    </location>
</feature>
<feature type="region of interest" description="Disordered" evidence="5">
    <location>
        <begin position="258"/>
        <end position="485"/>
    </location>
</feature>
<evidence type="ECO:0000256" key="3">
    <source>
        <dbReference type="ARBA" id="ARBA00022833"/>
    </source>
</evidence>
<dbReference type="EMBL" id="JARIHO010000009">
    <property type="protein sequence ID" value="KAJ7355859.1"/>
    <property type="molecule type" value="Genomic_DNA"/>
</dbReference>
<sequence>MNAADAPWRVRRRPCPFYQQGRCVFEQSCNFVHDVSVPVASSSSQDGIPELLYALRDVLDPPDPISLVPEHGTSPHISGEGWTLVNDTSMTKDSLLSPVSLPDLKLSRLSSLKNDSFESGYASEFSSPQPLPSTLNLLASPFGSPSSRVSITGSRLFARSPLSPGFTSPMSNREDSPDLDSPSTTRRGSASTITPAEEEDDDDDAQYSTAQWSMSSDTTLDIPPNTSRFSTTTLSISPDATLHNLPNTSRFSTTTLALTEDSGSGSESDEDEAQDPTAHLAYLGSPMLRTFPPDENDTINTLYDVYLHSPPQPTLSSDPEEDREPIRARVFTPPPPSGKSNPRESTPPITRRSESRTGFPSSAFSDSPEPFPPRSMSSMSNRGPVPFSFRSDASSSSQAEQSSPEPMPSPPSSKVPFGFRSESRNSRRSVGPASASSLQSTFADAPPRKRRISRSVAPKSASAQRTSFFQSDSERSPPQTVKGLRHLRLSKVLTPSESAFPFPDHESTSSPVQHRGKPLESIFNWMLISRCF</sequence>
<keyword evidence="2 4" id="KW-0863">Zinc-finger</keyword>